<organism evidence="3 4">
    <name type="scientific">Trapa incisa</name>
    <dbReference type="NCBI Taxonomy" id="236973"/>
    <lineage>
        <taxon>Eukaryota</taxon>
        <taxon>Viridiplantae</taxon>
        <taxon>Streptophyta</taxon>
        <taxon>Embryophyta</taxon>
        <taxon>Tracheophyta</taxon>
        <taxon>Spermatophyta</taxon>
        <taxon>Magnoliopsida</taxon>
        <taxon>eudicotyledons</taxon>
        <taxon>Gunneridae</taxon>
        <taxon>Pentapetalae</taxon>
        <taxon>rosids</taxon>
        <taxon>malvids</taxon>
        <taxon>Myrtales</taxon>
        <taxon>Lythraceae</taxon>
        <taxon>Trapa</taxon>
    </lineage>
</organism>
<feature type="compositionally biased region" description="Polar residues" evidence="1">
    <location>
        <begin position="27"/>
        <end position="44"/>
    </location>
</feature>
<dbReference type="PANTHER" id="PTHR34794">
    <property type="entry name" value="EXPRESSED PROTEIN"/>
    <property type="match status" value="1"/>
</dbReference>
<dbReference type="AlphaFoldDB" id="A0AAN7JTT1"/>
<dbReference type="InterPro" id="IPR008889">
    <property type="entry name" value="VQ"/>
</dbReference>
<comment type="caution">
    <text evidence="3">The sequence shown here is derived from an EMBL/GenBank/DDBJ whole genome shotgun (WGS) entry which is preliminary data.</text>
</comment>
<feature type="region of interest" description="Disordered" evidence="1">
    <location>
        <begin position="100"/>
        <end position="119"/>
    </location>
</feature>
<sequence length="201" mass="21256">METNYSFDSSDSSISYLTVPPPPPTTSNSIQNSLNYQLPPSSFHRSLHSVRKPVQPNKTWTTSGGGSKKPTAPLPPNPTRVYKVDRMKFRELVQMLTGAASNAAVPDSQPRRLREMAPPPLDLTTSALHEKSAASTAAAASSPLSALYMELMSETLPDAKTASGHRGMSDASGSVSLGLGLSPSSSLPWGSAPFLSPGTFL</sequence>
<name>A0AAN7JTT1_9MYRT</name>
<dbReference type="Pfam" id="PF05678">
    <property type="entry name" value="VQ"/>
    <property type="match status" value="1"/>
</dbReference>
<proteinExistence type="predicted"/>
<feature type="region of interest" description="Disordered" evidence="1">
    <location>
        <begin position="1"/>
        <end position="80"/>
    </location>
</feature>
<accession>A0AAN7JTT1</accession>
<evidence type="ECO:0000313" key="4">
    <source>
        <dbReference type="Proteomes" id="UP001345219"/>
    </source>
</evidence>
<keyword evidence="4" id="KW-1185">Reference proteome</keyword>
<gene>
    <name evidence="3" type="ORF">SAY87_002257</name>
</gene>
<dbReference type="EMBL" id="JAXIOK010000015">
    <property type="protein sequence ID" value="KAK4754153.1"/>
    <property type="molecule type" value="Genomic_DNA"/>
</dbReference>
<feature type="compositionally biased region" description="Low complexity" evidence="1">
    <location>
        <begin position="1"/>
        <end position="15"/>
    </location>
</feature>
<dbReference type="InterPro" id="IPR039610">
    <property type="entry name" value="VQ29"/>
</dbReference>
<evidence type="ECO:0000259" key="2">
    <source>
        <dbReference type="Pfam" id="PF05678"/>
    </source>
</evidence>
<protein>
    <recommendedName>
        <fullName evidence="2">VQ domain-containing protein</fullName>
    </recommendedName>
</protein>
<feature type="domain" description="VQ" evidence="2">
    <location>
        <begin position="78"/>
        <end position="102"/>
    </location>
</feature>
<reference evidence="3 4" key="1">
    <citation type="journal article" date="2023" name="Hortic Res">
        <title>Pangenome of water caltrop reveals structural variations and asymmetric subgenome divergence after allopolyploidization.</title>
        <authorList>
            <person name="Zhang X."/>
            <person name="Chen Y."/>
            <person name="Wang L."/>
            <person name="Yuan Y."/>
            <person name="Fang M."/>
            <person name="Shi L."/>
            <person name="Lu R."/>
            <person name="Comes H.P."/>
            <person name="Ma Y."/>
            <person name="Chen Y."/>
            <person name="Huang G."/>
            <person name="Zhou Y."/>
            <person name="Zheng Z."/>
            <person name="Qiu Y."/>
        </authorList>
    </citation>
    <scope>NUCLEOTIDE SEQUENCE [LARGE SCALE GENOMIC DNA]</scope>
    <source>
        <tissue evidence="3">Roots</tissue>
    </source>
</reference>
<dbReference type="Proteomes" id="UP001345219">
    <property type="component" value="Chromosome 2"/>
</dbReference>
<evidence type="ECO:0000256" key="1">
    <source>
        <dbReference type="SAM" id="MobiDB-lite"/>
    </source>
</evidence>
<evidence type="ECO:0000313" key="3">
    <source>
        <dbReference type="EMBL" id="KAK4754153.1"/>
    </source>
</evidence>
<dbReference type="PANTHER" id="PTHR34794:SF1">
    <property type="entry name" value="OS10G0101800 PROTEIN"/>
    <property type="match status" value="1"/>
</dbReference>